<dbReference type="InterPro" id="IPR003661">
    <property type="entry name" value="HisK_dim/P_dom"/>
</dbReference>
<dbReference type="CDD" id="cd16922">
    <property type="entry name" value="HATPase_EvgS-ArcB-TorS-like"/>
    <property type="match status" value="1"/>
</dbReference>
<dbReference type="InterPro" id="IPR036097">
    <property type="entry name" value="HisK_dim/P_sf"/>
</dbReference>
<dbReference type="InterPro" id="IPR001789">
    <property type="entry name" value="Sig_transdc_resp-reg_receiver"/>
</dbReference>
<dbReference type="Gene3D" id="3.30.565.10">
    <property type="entry name" value="Histidine kinase-like ATPase, C-terminal domain"/>
    <property type="match status" value="1"/>
</dbReference>
<dbReference type="Gene3D" id="1.10.287.130">
    <property type="match status" value="1"/>
</dbReference>
<dbReference type="InterPro" id="IPR036890">
    <property type="entry name" value="HATPase_C_sf"/>
</dbReference>
<evidence type="ECO:0000256" key="10">
    <source>
        <dbReference type="SAM" id="Phobius"/>
    </source>
</evidence>
<dbReference type="InterPro" id="IPR005467">
    <property type="entry name" value="His_kinase_dom"/>
</dbReference>
<gene>
    <name evidence="13" type="ORF">MNBD_GAMMA22-1739</name>
</gene>
<dbReference type="PROSITE" id="PS50109">
    <property type="entry name" value="HIS_KIN"/>
    <property type="match status" value="1"/>
</dbReference>
<proteinExistence type="predicted"/>
<dbReference type="GO" id="GO:0005886">
    <property type="term" value="C:plasma membrane"/>
    <property type="evidence" value="ECO:0007669"/>
    <property type="project" value="UniProtKB-SubCell"/>
</dbReference>
<feature type="transmembrane region" description="Helical" evidence="10">
    <location>
        <begin position="29"/>
        <end position="48"/>
    </location>
</feature>
<dbReference type="SUPFAM" id="SSF52172">
    <property type="entry name" value="CheY-like"/>
    <property type="match status" value="2"/>
</dbReference>
<dbReference type="SMART" id="SM00387">
    <property type="entry name" value="HATPase_c"/>
    <property type="match status" value="1"/>
</dbReference>
<dbReference type="Pfam" id="PF00072">
    <property type="entry name" value="Response_reg"/>
    <property type="match status" value="1"/>
</dbReference>
<keyword evidence="5" id="KW-0547">Nucleotide-binding</keyword>
<keyword evidence="4 10" id="KW-0812">Transmembrane</keyword>
<evidence type="ECO:0000259" key="11">
    <source>
        <dbReference type="PROSITE" id="PS50109"/>
    </source>
</evidence>
<keyword evidence="8" id="KW-0902">Two-component regulatory system</keyword>
<evidence type="ECO:0000256" key="1">
    <source>
        <dbReference type="ARBA" id="ARBA00004651"/>
    </source>
</evidence>
<evidence type="ECO:0000256" key="3">
    <source>
        <dbReference type="ARBA" id="ARBA00022553"/>
    </source>
</evidence>
<dbReference type="Gene3D" id="1.20.120.160">
    <property type="entry name" value="HPT domain"/>
    <property type="match status" value="1"/>
</dbReference>
<dbReference type="InterPro" id="IPR011006">
    <property type="entry name" value="CheY-like_superfamily"/>
</dbReference>
<dbReference type="GO" id="GO:0000155">
    <property type="term" value="F:phosphorelay sensor kinase activity"/>
    <property type="evidence" value="ECO:0007669"/>
    <property type="project" value="InterPro"/>
</dbReference>
<dbReference type="SUPFAM" id="SSF55874">
    <property type="entry name" value="ATPase domain of HSP90 chaperone/DNA topoisomerase II/histidine kinase"/>
    <property type="match status" value="1"/>
</dbReference>
<dbReference type="Pfam" id="PF02518">
    <property type="entry name" value="HATPase_c"/>
    <property type="match status" value="1"/>
</dbReference>
<reference evidence="13" key="1">
    <citation type="submission" date="2018-06" db="EMBL/GenBank/DDBJ databases">
        <authorList>
            <person name="Zhirakovskaya E."/>
        </authorList>
    </citation>
    <scope>NUCLEOTIDE SEQUENCE</scope>
</reference>
<comment type="subcellular location">
    <subcellularLocation>
        <location evidence="1">Cell membrane</location>
        <topology evidence="1">Multi-pass membrane protein</topology>
    </subcellularLocation>
</comment>
<name>A0A3B0ZSN0_9ZZZZ</name>
<organism evidence="13">
    <name type="scientific">hydrothermal vent metagenome</name>
    <dbReference type="NCBI Taxonomy" id="652676"/>
    <lineage>
        <taxon>unclassified sequences</taxon>
        <taxon>metagenomes</taxon>
        <taxon>ecological metagenomes</taxon>
    </lineage>
</organism>
<sequence>MERADKFYNKISNVYQRMATSPGRELEQMFIRLSSSLFLAAIAFLMDIKFIDSTGLMTAVFITYFTLIFLSFYWVYKNPTKCPIRYICNSAFDVLFLTVVSYFGGELGVALYPFYLWSIFGNGFRYGRQFLYISTVFSVISLCLLTYISPFMNNHIVLMTGLIFGAIVLPLYLGMVLNRLQLAFNTAEEANKAKSTFLANMSHELRTPLNGILGANDLIQNTPLNKEQQEYTKTIDYSIRALLDIIEKILDISRIEAGKLRIDTVSFDLHHLVKNIVKMLEHKAHEKGLMLTMIINPDVPYALKGDVNHLRQILMNLVGNAIKFTDEGKVQIIVKQSLVKNNYSVIRFEIVDTGCGLSEADQLTVFDRFTQADESSTRRYGGAGLGTTIAKQLVEKSGGTIGVKSTNGIGSTFWFEIPFLQQSINWEQNNELSKARVLIISETNDILLTVIDSCHNWGVNLIDTDSAKDALKIIDQAVEDNKPLHAVIISKSRLDVNAIHFAKALRAKSILKHMALILFNRDVNDTIQHQILDSGFSCILNFPIDMPLLFNAIHSAPLLETQTADNVENIAAYYSHSKHPKTYTILLAEDNESNQLITKRILEYGGHTVVTVNNGEEALDLFEEELFDVCITDMHMPVMGGIQLVQLYNFMYPDCPMPFIMLTANATTESIYECKQAGIDIYLTKPIKSSKLLSTISSLTTVPRATRQSIDTNKETNKTIPKLYPVDTAVTELLNLETLQDLELLNADGEFIDHLIKSFQNDGNKLLLKLEQAATDNHAQYIGHCHTFKGNASVVGATSLFKLCHKYHNITEQDYTKNAKEYLAKLRKVFKTTQYALLRYSHELSQANSTSH</sequence>
<feature type="domain" description="Response regulatory" evidence="12">
    <location>
        <begin position="584"/>
        <end position="700"/>
    </location>
</feature>
<dbReference type="SMART" id="SM00448">
    <property type="entry name" value="REC"/>
    <property type="match status" value="1"/>
</dbReference>
<feature type="transmembrane region" description="Helical" evidence="10">
    <location>
        <begin position="55"/>
        <end position="75"/>
    </location>
</feature>
<dbReference type="InterPro" id="IPR036641">
    <property type="entry name" value="HPT_dom_sf"/>
</dbReference>
<feature type="transmembrane region" description="Helical" evidence="10">
    <location>
        <begin position="155"/>
        <end position="173"/>
    </location>
</feature>
<feature type="transmembrane region" description="Helical" evidence="10">
    <location>
        <begin position="130"/>
        <end position="149"/>
    </location>
</feature>
<dbReference type="PANTHER" id="PTHR45339:SF1">
    <property type="entry name" value="HYBRID SIGNAL TRANSDUCTION HISTIDINE KINASE J"/>
    <property type="match status" value="1"/>
</dbReference>
<keyword evidence="9 10" id="KW-0472">Membrane</keyword>
<evidence type="ECO:0000256" key="6">
    <source>
        <dbReference type="ARBA" id="ARBA00022840"/>
    </source>
</evidence>
<dbReference type="CDD" id="cd17546">
    <property type="entry name" value="REC_hyHK_CKI1_RcsC-like"/>
    <property type="match status" value="1"/>
</dbReference>
<dbReference type="SMART" id="SM00388">
    <property type="entry name" value="HisKA"/>
    <property type="match status" value="1"/>
</dbReference>
<keyword evidence="2" id="KW-1003">Cell membrane</keyword>
<dbReference type="Pfam" id="PF00512">
    <property type="entry name" value="HisKA"/>
    <property type="match status" value="1"/>
</dbReference>
<feature type="transmembrane region" description="Helical" evidence="10">
    <location>
        <begin position="95"/>
        <end position="118"/>
    </location>
</feature>
<dbReference type="CDD" id="cd00082">
    <property type="entry name" value="HisKA"/>
    <property type="match status" value="1"/>
</dbReference>
<evidence type="ECO:0000259" key="12">
    <source>
        <dbReference type="PROSITE" id="PS50110"/>
    </source>
</evidence>
<keyword evidence="7 10" id="KW-1133">Transmembrane helix</keyword>
<evidence type="ECO:0000256" key="9">
    <source>
        <dbReference type="ARBA" id="ARBA00023136"/>
    </source>
</evidence>
<keyword evidence="6" id="KW-0067">ATP-binding</keyword>
<evidence type="ECO:0000313" key="13">
    <source>
        <dbReference type="EMBL" id="VAW96468.1"/>
    </source>
</evidence>
<feature type="domain" description="Histidine kinase" evidence="11">
    <location>
        <begin position="200"/>
        <end position="421"/>
    </location>
</feature>
<evidence type="ECO:0000256" key="8">
    <source>
        <dbReference type="ARBA" id="ARBA00023012"/>
    </source>
</evidence>
<dbReference type="InterPro" id="IPR003594">
    <property type="entry name" value="HATPase_dom"/>
</dbReference>
<accession>A0A3B0ZSN0</accession>
<dbReference type="FunFam" id="3.30.565.10:FF:000010">
    <property type="entry name" value="Sensor histidine kinase RcsC"/>
    <property type="match status" value="1"/>
</dbReference>
<dbReference type="SUPFAM" id="SSF47226">
    <property type="entry name" value="Histidine-containing phosphotransfer domain, HPT domain"/>
    <property type="match status" value="1"/>
</dbReference>
<dbReference type="PRINTS" id="PR00344">
    <property type="entry name" value="BCTRLSENSOR"/>
</dbReference>
<evidence type="ECO:0000256" key="5">
    <source>
        <dbReference type="ARBA" id="ARBA00022741"/>
    </source>
</evidence>
<dbReference type="Gene3D" id="3.40.50.2300">
    <property type="match status" value="2"/>
</dbReference>
<evidence type="ECO:0000256" key="4">
    <source>
        <dbReference type="ARBA" id="ARBA00022692"/>
    </source>
</evidence>
<dbReference type="AlphaFoldDB" id="A0A3B0ZSN0"/>
<evidence type="ECO:0000256" key="7">
    <source>
        <dbReference type="ARBA" id="ARBA00022989"/>
    </source>
</evidence>
<dbReference type="GO" id="GO:0005524">
    <property type="term" value="F:ATP binding"/>
    <property type="evidence" value="ECO:0007669"/>
    <property type="project" value="UniProtKB-KW"/>
</dbReference>
<evidence type="ECO:0000256" key="2">
    <source>
        <dbReference type="ARBA" id="ARBA00022475"/>
    </source>
</evidence>
<dbReference type="PANTHER" id="PTHR45339">
    <property type="entry name" value="HYBRID SIGNAL TRANSDUCTION HISTIDINE KINASE J"/>
    <property type="match status" value="1"/>
</dbReference>
<dbReference type="SUPFAM" id="SSF47384">
    <property type="entry name" value="Homodimeric domain of signal transducing histidine kinase"/>
    <property type="match status" value="1"/>
</dbReference>
<dbReference type="InterPro" id="IPR004358">
    <property type="entry name" value="Sig_transdc_His_kin-like_C"/>
</dbReference>
<protein>
    <submittedName>
        <fullName evidence="13">Diguanylate cyclase/phosphodiesterase (GGDEF &amp; EAL domains) with PAS/PAC sensor(S)</fullName>
    </submittedName>
</protein>
<dbReference type="EMBL" id="UOFS01000027">
    <property type="protein sequence ID" value="VAW96468.1"/>
    <property type="molecule type" value="Genomic_DNA"/>
</dbReference>
<dbReference type="PROSITE" id="PS50110">
    <property type="entry name" value="RESPONSE_REGULATORY"/>
    <property type="match status" value="1"/>
</dbReference>
<keyword evidence="3" id="KW-0597">Phosphoprotein</keyword>